<reference evidence="3 4" key="1">
    <citation type="submission" date="2024-04" db="EMBL/GenBank/DDBJ databases">
        <title>Novel species of the genus Ideonella isolated from streams.</title>
        <authorList>
            <person name="Lu H."/>
        </authorList>
    </citation>
    <scope>NUCLEOTIDE SEQUENCE [LARGE SCALE GENOMIC DNA]</scope>
    <source>
        <strain evidence="3 4">DXS22W</strain>
    </source>
</reference>
<dbReference type="Gene3D" id="3.40.190.150">
    <property type="entry name" value="Bordetella uptake gene, domain 1"/>
    <property type="match status" value="1"/>
</dbReference>
<name>A0ABU9CPK4_9BURK</name>
<organism evidence="3 4">
    <name type="scientific">Pseudaquabacterium inlustre</name>
    <dbReference type="NCBI Taxonomy" id="2984192"/>
    <lineage>
        <taxon>Bacteria</taxon>
        <taxon>Pseudomonadati</taxon>
        <taxon>Pseudomonadota</taxon>
        <taxon>Betaproteobacteria</taxon>
        <taxon>Burkholderiales</taxon>
        <taxon>Sphaerotilaceae</taxon>
        <taxon>Pseudaquabacterium</taxon>
    </lineage>
</organism>
<feature type="chain" id="PRO_5047221326" evidence="2">
    <location>
        <begin position="22"/>
        <end position="336"/>
    </location>
</feature>
<keyword evidence="4" id="KW-1185">Reference proteome</keyword>
<gene>
    <name evidence="3" type="ORF">AACH10_21375</name>
</gene>
<dbReference type="EMBL" id="JBBUTH010000010">
    <property type="protein sequence ID" value="MEK8052816.1"/>
    <property type="molecule type" value="Genomic_DNA"/>
</dbReference>
<proteinExistence type="inferred from homology"/>
<evidence type="ECO:0000256" key="2">
    <source>
        <dbReference type="SAM" id="SignalP"/>
    </source>
</evidence>
<keyword evidence="2" id="KW-0732">Signal</keyword>
<dbReference type="Proteomes" id="UP001365405">
    <property type="component" value="Unassembled WGS sequence"/>
</dbReference>
<comment type="caution">
    <text evidence="3">The sequence shown here is derived from an EMBL/GenBank/DDBJ whole genome shotgun (WGS) entry which is preliminary data.</text>
</comment>
<accession>A0ABU9CPK4</accession>
<comment type="similarity">
    <text evidence="1">Belongs to the UPF0065 (bug) family.</text>
</comment>
<dbReference type="Gene3D" id="3.40.190.10">
    <property type="entry name" value="Periplasmic binding protein-like II"/>
    <property type="match status" value="1"/>
</dbReference>
<dbReference type="Pfam" id="PF03401">
    <property type="entry name" value="TctC"/>
    <property type="match status" value="1"/>
</dbReference>
<protein>
    <submittedName>
        <fullName evidence="3">Tripartite tricarboxylate transporter substrate binding protein</fullName>
    </submittedName>
</protein>
<dbReference type="PROSITE" id="PS51318">
    <property type="entry name" value="TAT"/>
    <property type="match status" value="1"/>
</dbReference>
<dbReference type="PIRSF" id="PIRSF017082">
    <property type="entry name" value="YflP"/>
    <property type="match status" value="1"/>
</dbReference>
<dbReference type="InterPro" id="IPR042100">
    <property type="entry name" value="Bug_dom1"/>
</dbReference>
<dbReference type="CDD" id="cd07012">
    <property type="entry name" value="PBP2_Bug_TTT"/>
    <property type="match status" value="1"/>
</dbReference>
<evidence type="ECO:0000313" key="4">
    <source>
        <dbReference type="Proteomes" id="UP001365405"/>
    </source>
</evidence>
<evidence type="ECO:0000256" key="1">
    <source>
        <dbReference type="ARBA" id="ARBA00006987"/>
    </source>
</evidence>
<feature type="signal peptide" evidence="2">
    <location>
        <begin position="1"/>
        <end position="21"/>
    </location>
</feature>
<dbReference type="SUPFAM" id="SSF53850">
    <property type="entry name" value="Periplasmic binding protein-like II"/>
    <property type="match status" value="1"/>
</dbReference>
<dbReference type="PANTHER" id="PTHR42928:SF5">
    <property type="entry name" value="BLR1237 PROTEIN"/>
    <property type="match status" value="1"/>
</dbReference>
<dbReference type="InterPro" id="IPR006311">
    <property type="entry name" value="TAT_signal"/>
</dbReference>
<dbReference type="InterPro" id="IPR005064">
    <property type="entry name" value="BUG"/>
</dbReference>
<evidence type="ECO:0000313" key="3">
    <source>
        <dbReference type="EMBL" id="MEK8052816.1"/>
    </source>
</evidence>
<dbReference type="PANTHER" id="PTHR42928">
    <property type="entry name" value="TRICARBOXYLATE-BINDING PROTEIN"/>
    <property type="match status" value="1"/>
</dbReference>
<sequence length="336" mass="34555">MRPDRRRLLAGLLLTPACALANPPAPSAPSAPSAKAAAWPTRPVRVVVPFAPGGGTDIVARALATALGTQLGQPVAVENKPGGATIIGADSVAKADADAHVLLVSGSTTFTVNPALRQRLPYDPARDLLPVARLARAPLVLVVRADAPWKTLPELLAAARAKPGALAHASFGPGSAPQLAAALLALQAGAQFLDVPYKGSAPALTDLLGGQLQFLIDTAASAAPQVRAGTLRALDVLDTRPSAALPDVPTLATLRLPGASFDAWYGLAAPGRLPAAARELLERATQRALSDPAVQAALRQQAMEPAFAGSAALRPLIDEEIARYRMVAARARLVVE</sequence>
<dbReference type="RefSeq" id="WP_341412540.1">
    <property type="nucleotide sequence ID" value="NZ_JBBUTH010000010.1"/>
</dbReference>